<dbReference type="RefSeq" id="XP_005779910.1">
    <property type="nucleotide sequence ID" value="XM_005779853.1"/>
</dbReference>
<dbReference type="InterPro" id="IPR032675">
    <property type="entry name" value="LRR_dom_sf"/>
</dbReference>
<dbReference type="SMART" id="SM00368">
    <property type="entry name" value="LRR_RI"/>
    <property type="match status" value="8"/>
</dbReference>
<dbReference type="InterPro" id="IPR001611">
    <property type="entry name" value="Leu-rich_rpt"/>
</dbReference>
<accession>A0A0D3JVE6</accession>
<dbReference type="GeneID" id="17273029"/>
<dbReference type="EnsemblProtists" id="EOD27481">
    <property type="protein sequence ID" value="EOD27481"/>
    <property type="gene ID" value="EMIHUDRAFT_235683"/>
</dbReference>
<protein>
    <submittedName>
        <fullName evidence="2">Uncharacterized protein</fullName>
    </submittedName>
</protein>
<reference evidence="2" key="2">
    <citation type="submission" date="2024-10" db="UniProtKB">
        <authorList>
            <consortium name="EnsemblProtists"/>
        </authorList>
    </citation>
    <scope>IDENTIFICATION</scope>
</reference>
<dbReference type="PANTHER" id="PTHR24114">
    <property type="entry name" value="LEUCINE RICH REPEAT FAMILY PROTEIN"/>
    <property type="match status" value="1"/>
</dbReference>
<name>A0A0D3JVE6_EMIH1</name>
<proteinExistence type="predicted"/>
<dbReference type="eggNOG" id="KOG4308">
    <property type="taxonomic scope" value="Eukaryota"/>
</dbReference>
<evidence type="ECO:0000256" key="1">
    <source>
        <dbReference type="SAM" id="MobiDB-lite"/>
    </source>
</evidence>
<dbReference type="PaxDb" id="2903-EOD27481"/>
<dbReference type="Gene3D" id="3.80.10.10">
    <property type="entry name" value="Ribonuclease Inhibitor"/>
    <property type="match status" value="3"/>
</dbReference>
<evidence type="ECO:0000313" key="2">
    <source>
        <dbReference type="EnsemblProtists" id="EOD27481"/>
    </source>
</evidence>
<evidence type="ECO:0000313" key="3">
    <source>
        <dbReference type="Proteomes" id="UP000013827"/>
    </source>
</evidence>
<feature type="compositionally biased region" description="Basic and acidic residues" evidence="1">
    <location>
        <begin position="16"/>
        <end position="26"/>
    </location>
</feature>
<dbReference type="HOGENOM" id="CLU_311342_0_0_1"/>
<reference evidence="3" key="1">
    <citation type="journal article" date="2013" name="Nature">
        <title>Pan genome of the phytoplankton Emiliania underpins its global distribution.</title>
        <authorList>
            <person name="Read B.A."/>
            <person name="Kegel J."/>
            <person name="Klute M.J."/>
            <person name="Kuo A."/>
            <person name="Lefebvre S.C."/>
            <person name="Maumus F."/>
            <person name="Mayer C."/>
            <person name="Miller J."/>
            <person name="Monier A."/>
            <person name="Salamov A."/>
            <person name="Young J."/>
            <person name="Aguilar M."/>
            <person name="Claverie J.M."/>
            <person name="Frickenhaus S."/>
            <person name="Gonzalez K."/>
            <person name="Herman E.K."/>
            <person name="Lin Y.C."/>
            <person name="Napier J."/>
            <person name="Ogata H."/>
            <person name="Sarno A.F."/>
            <person name="Shmutz J."/>
            <person name="Schroeder D."/>
            <person name="de Vargas C."/>
            <person name="Verret F."/>
            <person name="von Dassow P."/>
            <person name="Valentin K."/>
            <person name="Van de Peer Y."/>
            <person name="Wheeler G."/>
            <person name="Dacks J.B."/>
            <person name="Delwiche C.F."/>
            <person name="Dyhrman S.T."/>
            <person name="Glockner G."/>
            <person name="John U."/>
            <person name="Richards T."/>
            <person name="Worden A.Z."/>
            <person name="Zhang X."/>
            <person name="Grigoriev I.V."/>
            <person name="Allen A.E."/>
            <person name="Bidle K."/>
            <person name="Borodovsky M."/>
            <person name="Bowler C."/>
            <person name="Brownlee C."/>
            <person name="Cock J.M."/>
            <person name="Elias M."/>
            <person name="Gladyshev V.N."/>
            <person name="Groth M."/>
            <person name="Guda C."/>
            <person name="Hadaegh A."/>
            <person name="Iglesias-Rodriguez M.D."/>
            <person name="Jenkins J."/>
            <person name="Jones B.M."/>
            <person name="Lawson T."/>
            <person name="Leese F."/>
            <person name="Lindquist E."/>
            <person name="Lobanov A."/>
            <person name="Lomsadze A."/>
            <person name="Malik S.B."/>
            <person name="Marsh M.E."/>
            <person name="Mackinder L."/>
            <person name="Mock T."/>
            <person name="Mueller-Roeber B."/>
            <person name="Pagarete A."/>
            <person name="Parker M."/>
            <person name="Probert I."/>
            <person name="Quesneville H."/>
            <person name="Raines C."/>
            <person name="Rensing S.A."/>
            <person name="Riano-Pachon D.M."/>
            <person name="Richier S."/>
            <person name="Rokitta S."/>
            <person name="Shiraiwa Y."/>
            <person name="Soanes D.M."/>
            <person name="van der Giezen M."/>
            <person name="Wahlund T.M."/>
            <person name="Williams B."/>
            <person name="Wilson W."/>
            <person name="Wolfe G."/>
            <person name="Wurch L.L."/>
        </authorList>
    </citation>
    <scope>NUCLEOTIDE SEQUENCE</scope>
</reference>
<dbReference type="SUPFAM" id="SSF52047">
    <property type="entry name" value="RNI-like"/>
    <property type="match status" value="2"/>
</dbReference>
<dbReference type="Pfam" id="PF13516">
    <property type="entry name" value="LRR_6"/>
    <property type="match status" value="4"/>
</dbReference>
<dbReference type="InterPro" id="IPR052394">
    <property type="entry name" value="LRR-containing"/>
</dbReference>
<dbReference type="PANTHER" id="PTHR24114:SF2">
    <property type="entry name" value="F-BOX DOMAIN-CONTAINING PROTEIN-RELATED"/>
    <property type="match status" value="1"/>
</dbReference>
<sequence length="944" mass="97451">MVKNHQHGAIGAVKHGSGDHLRDQVAKRSRLGDAATEGLEPAQHERLAAVCAREHVHLASEIAEGSAFGALIEALSAPHCRATTVDMQRLGSLAFVTISALGRKSPCFGERRNGIGVQGGMSLGDAIGRNQTLTRLNLSLNDIAPEGGASLARGLRSNTSLTQLTLVRCGLGPGGGRALGEALETNRHLLSLDVEQNDLGVEGGVAFGRALAVNTSLATLGMRSNRIGYGLERATAFAKALEVKSPLHEPRHVRDTLTRLDLSDNAIGSDGVSSLADAVAGSGSLADLDVSLNALGGVGGALLAAGVGRSRVLRRLTLDRNGLGAAGGAALAAALLGHEACALVSLSAAGAFRFLARARLTNTRLQLPRNDVDDGGGVALCEAFAAHPALRELDLSSNIITALPIETQGGGSRLDLSGNVLTSPPLAHRAGSQALGDYLAMLSAEPQAVSRIRLMVVGFGGVGKTTFCGAATCPPEVRPTYAASLLHCSQWDAAAVAAWARGLGAQRGTEWASKAAAALSAAALALAVGSLLRKGYFSTVGAVKVDGAISVIRNKNLVRAHGLPSSRTGTSSAHGLPSSGCGFETLNLTPEAQLPEVLVRDDGNPCAYFVVAALQHGYSAPEAQLPMLMSLVCSLELCVELSRLEKDAAGCGRFLFPCLLPLVSAPELACHWPAAEATATPTAALVMRGHRFRARDRFLPPGVFPMLVARLARLPAGSVSATRLWRDAAVVRFRAASALLRVDLAAATLDIVVAAPNDASHFVGAAKGQASAVRWLAHLVRQMLARGYPSITFDEAWLCPTPSCHGVPCGGGDGDEGAPVAGAAADRGFGTYCGTEFPLEPTAAKPGHACEHEGCWNFLGTGHRLEPLQLRAAAAGAEAPAVCASCGQQPYFPLRAGGGFGWAAKEDAELLRGGMSVAQPRAGIGCKVGELHEDVGRDTKRLGS</sequence>
<dbReference type="KEGG" id="ehx:EMIHUDRAFT_235683"/>
<dbReference type="Proteomes" id="UP000013827">
    <property type="component" value="Unassembled WGS sequence"/>
</dbReference>
<feature type="region of interest" description="Disordered" evidence="1">
    <location>
        <begin position="1"/>
        <end position="39"/>
    </location>
</feature>
<dbReference type="AlphaFoldDB" id="A0A0D3JVE6"/>
<organism evidence="2 3">
    <name type="scientific">Emiliania huxleyi (strain CCMP1516)</name>
    <dbReference type="NCBI Taxonomy" id="280463"/>
    <lineage>
        <taxon>Eukaryota</taxon>
        <taxon>Haptista</taxon>
        <taxon>Haptophyta</taxon>
        <taxon>Prymnesiophyceae</taxon>
        <taxon>Isochrysidales</taxon>
        <taxon>Noelaerhabdaceae</taxon>
        <taxon>Emiliania</taxon>
    </lineage>
</organism>
<keyword evidence="3" id="KW-1185">Reference proteome</keyword>